<dbReference type="RefSeq" id="XP_008611905.1">
    <property type="nucleotide sequence ID" value="XM_008613683.1"/>
</dbReference>
<gene>
    <name evidence="1" type="ORF">SDRG_07827</name>
</gene>
<reference evidence="1 2" key="1">
    <citation type="submission" date="2012-04" db="EMBL/GenBank/DDBJ databases">
        <title>The Genome Sequence of Saprolegnia declina VS20.</title>
        <authorList>
            <consortium name="The Broad Institute Genome Sequencing Platform"/>
            <person name="Russ C."/>
            <person name="Nusbaum C."/>
            <person name="Tyler B."/>
            <person name="van West P."/>
            <person name="Dieguez-Uribeondo J."/>
            <person name="de Bruijn I."/>
            <person name="Tripathy S."/>
            <person name="Jiang R."/>
            <person name="Young S.K."/>
            <person name="Zeng Q."/>
            <person name="Gargeya S."/>
            <person name="Fitzgerald M."/>
            <person name="Haas B."/>
            <person name="Abouelleil A."/>
            <person name="Alvarado L."/>
            <person name="Arachchi H.M."/>
            <person name="Berlin A."/>
            <person name="Chapman S.B."/>
            <person name="Goldberg J."/>
            <person name="Griggs A."/>
            <person name="Gujja S."/>
            <person name="Hansen M."/>
            <person name="Howarth C."/>
            <person name="Imamovic A."/>
            <person name="Larimer J."/>
            <person name="McCowen C."/>
            <person name="Montmayeur A."/>
            <person name="Murphy C."/>
            <person name="Neiman D."/>
            <person name="Pearson M."/>
            <person name="Priest M."/>
            <person name="Roberts A."/>
            <person name="Saif S."/>
            <person name="Shea T."/>
            <person name="Sisk P."/>
            <person name="Sykes S."/>
            <person name="Wortman J."/>
            <person name="Nusbaum C."/>
            <person name="Birren B."/>
        </authorList>
    </citation>
    <scope>NUCLEOTIDE SEQUENCE [LARGE SCALE GENOMIC DNA]</scope>
    <source>
        <strain evidence="1 2">VS20</strain>
    </source>
</reference>
<dbReference type="Proteomes" id="UP000030762">
    <property type="component" value="Unassembled WGS sequence"/>
</dbReference>
<dbReference type="GeneID" id="19948554"/>
<name>T0Q9F2_SAPDV</name>
<keyword evidence="2" id="KW-1185">Reference proteome</keyword>
<accession>T0Q9F2</accession>
<sequence length="452" mass="49721">MVEVDDDYQRALRRVRLRSAYHRTGWCSMPNIVVNSRRVLVTPTSTGGMAPGVVQARNVQVDATWEANLERAVAPLVAHASGGFRISLAHLVITAPHAPLLTKKLAGRAGSFGTLVVLLASTEPATQRWTVHSLGKTLQWAARPLQWCAFYGLVKPGAPSLGRCVSLIYYLMAPLPRPAPIDNKDAIKMFKALAQGHVDDDPCIMYVRAGAGFSVEDNELIEVLLATHQFDVAHATGFGTPGGFTLTRVTCHGRLILPRILLDCLEGRIVCLWFGSETSQPSPTSIIVWPRKARLRLLSINSVLDAMTTKCGQRQLQACATGKFTGEVDVSRLVDRIMHCIHVTPMVHSSLARILVANPHETTLCAFLAQHFVPQKDAGRIVTKMLRVYDVYGWLTLGTSILAMVQRCHAQLEHVVAMLHDLSCLSVRHLFGHAEYLKAAAERWPGHVSTLY</sequence>
<evidence type="ECO:0000313" key="1">
    <source>
        <dbReference type="EMBL" id="EQC34499.1"/>
    </source>
</evidence>
<proteinExistence type="predicted"/>
<organism evidence="1 2">
    <name type="scientific">Saprolegnia diclina (strain VS20)</name>
    <dbReference type="NCBI Taxonomy" id="1156394"/>
    <lineage>
        <taxon>Eukaryota</taxon>
        <taxon>Sar</taxon>
        <taxon>Stramenopiles</taxon>
        <taxon>Oomycota</taxon>
        <taxon>Saprolegniomycetes</taxon>
        <taxon>Saprolegniales</taxon>
        <taxon>Saprolegniaceae</taxon>
        <taxon>Saprolegnia</taxon>
    </lineage>
</organism>
<dbReference type="VEuPathDB" id="FungiDB:SDRG_07827"/>
<evidence type="ECO:0000313" key="2">
    <source>
        <dbReference type="Proteomes" id="UP000030762"/>
    </source>
</evidence>
<protein>
    <submittedName>
        <fullName evidence="1">Uncharacterized protein</fullName>
    </submittedName>
</protein>
<dbReference type="InParanoid" id="T0Q9F2"/>
<dbReference type="EMBL" id="JH767154">
    <property type="protein sequence ID" value="EQC34499.1"/>
    <property type="molecule type" value="Genomic_DNA"/>
</dbReference>
<dbReference type="AlphaFoldDB" id="T0Q9F2"/>